<evidence type="ECO:0000313" key="3">
    <source>
        <dbReference type="Proteomes" id="UP001595776"/>
    </source>
</evidence>
<dbReference type="Pfam" id="PF00497">
    <property type="entry name" value="SBP_bac_3"/>
    <property type="match status" value="1"/>
</dbReference>
<reference evidence="3" key="1">
    <citation type="journal article" date="2019" name="Int. J. Syst. Evol. Microbiol.">
        <title>The Global Catalogue of Microorganisms (GCM) 10K type strain sequencing project: providing services to taxonomists for standard genome sequencing and annotation.</title>
        <authorList>
            <consortium name="The Broad Institute Genomics Platform"/>
            <consortium name="The Broad Institute Genome Sequencing Center for Infectious Disease"/>
            <person name="Wu L."/>
            <person name="Ma J."/>
        </authorList>
    </citation>
    <scope>NUCLEOTIDE SEQUENCE [LARGE SCALE GENOMIC DNA]</scope>
    <source>
        <strain evidence="3">CGMCC 1.15304</strain>
    </source>
</reference>
<evidence type="ECO:0000313" key="2">
    <source>
        <dbReference type="EMBL" id="MFC4349411.1"/>
    </source>
</evidence>
<dbReference type="SUPFAM" id="SSF53850">
    <property type="entry name" value="Periplasmic binding protein-like II"/>
    <property type="match status" value="1"/>
</dbReference>
<dbReference type="EMBL" id="JBHSCR010000017">
    <property type="protein sequence ID" value="MFC4349411.1"/>
    <property type="molecule type" value="Genomic_DNA"/>
</dbReference>
<name>A0ABV8UFJ8_9PROT</name>
<dbReference type="PANTHER" id="PTHR38834">
    <property type="entry name" value="PERIPLASMIC SUBSTRATE BINDING PROTEIN FAMILY 3"/>
    <property type="match status" value="1"/>
</dbReference>
<gene>
    <name evidence="2" type="ORF">ACFO5Q_16280</name>
</gene>
<protein>
    <submittedName>
        <fullName evidence="2">Substrate-binding periplasmic protein</fullName>
    </submittedName>
</protein>
<comment type="caution">
    <text evidence="2">The sequence shown here is derived from an EMBL/GenBank/DDBJ whole genome shotgun (WGS) entry which is preliminary data.</text>
</comment>
<dbReference type="PANTHER" id="PTHR38834:SF3">
    <property type="entry name" value="SOLUTE-BINDING PROTEIN FAMILY 3_N-TERMINAL DOMAIN-CONTAINING PROTEIN"/>
    <property type="match status" value="1"/>
</dbReference>
<dbReference type="RefSeq" id="WP_068146427.1">
    <property type="nucleotide sequence ID" value="NZ_JBHSCR010000017.1"/>
</dbReference>
<evidence type="ECO:0000259" key="1">
    <source>
        <dbReference type="Pfam" id="PF00497"/>
    </source>
</evidence>
<sequence>MFRFLSLAIWFVVGLLLLAPLARATGLVVYTEDFPPYNYRGHDGEVTGTSTERVRKVLDRTGLDYQIRLVPWSRAVQLSKSDNNALIFTLARTPERDRFYDWLMPLMRSEYHLFTRAEDSREVTLEALKAGDLRTACVTANISCEILAWMGVPADKITRLPNQGILDLQMVLAGRADVYFNDREGHQAQLKQAGLSAAFFRDAMRVPYEGGFYLAAGRQVPAGVRAKIRQAYDALLRAGEMTAPR</sequence>
<dbReference type="InterPro" id="IPR001638">
    <property type="entry name" value="Solute-binding_3/MltF_N"/>
</dbReference>
<organism evidence="2 3">
    <name type="scientific">Kordiimonas lipolytica</name>
    <dbReference type="NCBI Taxonomy" id="1662421"/>
    <lineage>
        <taxon>Bacteria</taxon>
        <taxon>Pseudomonadati</taxon>
        <taxon>Pseudomonadota</taxon>
        <taxon>Alphaproteobacteria</taxon>
        <taxon>Kordiimonadales</taxon>
        <taxon>Kordiimonadaceae</taxon>
        <taxon>Kordiimonas</taxon>
    </lineage>
</organism>
<accession>A0ABV8UFJ8</accession>
<keyword evidence="3" id="KW-1185">Reference proteome</keyword>
<feature type="domain" description="Solute-binding protein family 3/N-terminal" evidence="1">
    <location>
        <begin position="28"/>
        <end position="238"/>
    </location>
</feature>
<proteinExistence type="predicted"/>
<dbReference type="Gene3D" id="3.40.190.10">
    <property type="entry name" value="Periplasmic binding protein-like II"/>
    <property type="match status" value="2"/>
</dbReference>
<dbReference type="Proteomes" id="UP001595776">
    <property type="component" value="Unassembled WGS sequence"/>
</dbReference>